<name>R7U292_CAPTE</name>
<evidence type="ECO:0000313" key="2">
    <source>
        <dbReference type="EnsemblMetazoa" id="CapteP199344"/>
    </source>
</evidence>
<evidence type="ECO:0000313" key="1">
    <source>
        <dbReference type="EMBL" id="ELT97285.1"/>
    </source>
</evidence>
<reference evidence="1 3" key="2">
    <citation type="journal article" date="2013" name="Nature">
        <title>Insights into bilaterian evolution from three spiralian genomes.</title>
        <authorList>
            <person name="Simakov O."/>
            <person name="Marletaz F."/>
            <person name="Cho S.J."/>
            <person name="Edsinger-Gonzales E."/>
            <person name="Havlak P."/>
            <person name="Hellsten U."/>
            <person name="Kuo D.H."/>
            <person name="Larsson T."/>
            <person name="Lv J."/>
            <person name="Arendt D."/>
            <person name="Savage R."/>
            <person name="Osoegawa K."/>
            <person name="de Jong P."/>
            <person name="Grimwood J."/>
            <person name="Chapman J.A."/>
            <person name="Shapiro H."/>
            <person name="Aerts A."/>
            <person name="Otillar R.P."/>
            <person name="Terry A.Y."/>
            <person name="Boore J.L."/>
            <person name="Grigoriev I.V."/>
            <person name="Lindberg D.R."/>
            <person name="Seaver E.C."/>
            <person name="Weisblat D.A."/>
            <person name="Putnam N.H."/>
            <person name="Rokhsar D.S."/>
        </authorList>
    </citation>
    <scope>NUCLEOTIDE SEQUENCE</scope>
    <source>
        <strain evidence="1 3">I ESC-2004</strain>
    </source>
</reference>
<dbReference type="OrthoDB" id="6261422at2759"/>
<dbReference type="OMA" id="ANCIEMY"/>
<evidence type="ECO:0000313" key="3">
    <source>
        <dbReference type="Proteomes" id="UP000014760"/>
    </source>
</evidence>
<dbReference type="AlphaFoldDB" id="R7U292"/>
<dbReference type="PROSITE" id="PS51257">
    <property type="entry name" value="PROKAR_LIPOPROTEIN"/>
    <property type="match status" value="1"/>
</dbReference>
<keyword evidence="3" id="KW-1185">Reference proteome</keyword>
<dbReference type="EnsemblMetazoa" id="CapteT199344">
    <property type="protein sequence ID" value="CapteP199344"/>
    <property type="gene ID" value="CapteG199344"/>
</dbReference>
<protein>
    <submittedName>
        <fullName evidence="1 2">Uncharacterized protein</fullName>
    </submittedName>
</protein>
<dbReference type="EMBL" id="AMQN01010985">
    <property type="status" value="NOT_ANNOTATED_CDS"/>
    <property type="molecule type" value="Genomic_DNA"/>
</dbReference>
<accession>R7U292</accession>
<organism evidence="1">
    <name type="scientific">Capitella teleta</name>
    <name type="common">Polychaete worm</name>
    <dbReference type="NCBI Taxonomy" id="283909"/>
    <lineage>
        <taxon>Eukaryota</taxon>
        <taxon>Metazoa</taxon>
        <taxon>Spiralia</taxon>
        <taxon>Lophotrochozoa</taxon>
        <taxon>Annelida</taxon>
        <taxon>Polychaeta</taxon>
        <taxon>Sedentaria</taxon>
        <taxon>Scolecida</taxon>
        <taxon>Capitellidae</taxon>
        <taxon>Capitella</taxon>
    </lineage>
</organism>
<reference evidence="2" key="3">
    <citation type="submission" date="2015-06" db="UniProtKB">
        <authorList>
            <consortium name="EnsemblMetazoa"/>
        </authorList>
    </citation>
    <scope>IDENTIFICATION</scope>
</reference>
<sequence length="420" mass="46850">MTQKRGPTLKAMRCLALVFVIFSCAISAFLYTIGIHHNKYLVELFMTAQPIEISQAHRPLLTLTPGETQERTIPLEKSPLATENIDSNLPSTEKPSGLVRFPHNFSSQFEKKAPTYSPTAEPPAEPKHAIAAGVLPALEPGAVPLLTLFTTFRPSAEKFTAHVNVIENWSQMIPQVVPVLFNISTDPRLLTLAVHNQWKVLPSPKINEYGLPFFKDMYQVVKPLFNTTFYSFCNGDILFNNGLYETLHFLRNVKQTLGHTLIVGRRSNFDLKNRTIKTFTDVDYIMRTEARLDMPHAEDYFILAAGAYPWDSMANVTIGRPAYDNYVVGFAKEKGMAVIDATNTIAALHEVGATGIFAGHFGPGQGFNEKEIGMNYNYVNGFTDRTEYLSIARNNEIVLAHRNSTTLLVALQNGSNPKHG</sequence>
<dbReference type="EMBL" id="KB308612">
    <property type="protein sequence ID" value="ELT97285.1"/>
    <property type="molecule type" value="Genomic_DNA"/>
</dbReference>
<dbReference type="Proteomes" id="UP000014760">
    <property type="component" value="Unassembled WGS sequence"/>
</dbReference>
<reference evidence="3" key="1">
    <citation type="submission" date="2012-12" db="EMBL/GenBank/DDBJ databases">
        <authorList>
            <person name="Hellsten U."/>
            <person name="Grimwood J."/>
            <person name="Chapman J.A."/>
            <person name="Shapiro H."/>
            <person name="Aerts A."/>
            <person name="Otillar R.P."/>
            <person name="Terry A.Y."/>
            <person name="Boore J.L."/>
            <person name="Simakov O."/>
            <person name="Marletaz F."/>
            <person name="Cho S.-J."/>
            <person name="Edsinger-Gonzales E."/>
            <person name="Havlak P."/>
            <person name="Kuo D.-H."/>
            <person name="Larsson T."/>
            <person name="Lv J."/>
            <person name="Arendt D."/>
            <person name="Savage R."/>
            <person name="Osoegawa K."/>
            <person name="de Jong P."/>
            <person name="Lindberg D.R."/>
            <person name="Seaver E.C."/>
            <person name="Weisblat D.A."/>
            <person name="Putnam N.H."/>
            <person name="Grigoriev I.V."/>
            <person name="Rokhsar D.S."/>
        </authorList>
    </citation>
    <scope>NUCLEOTIDE SEQUENCE</scope>
    <source>
        <strain evidence="3">I ESC-2004</strain>
    </source>
</reference>
<dbReference type="HOGENOM" id="CLU_654257_0_0_1"/>
<proteinExistence type="predicted"/>
<gene>
    <name evidence="1" type="ORF">CAPTEDRAFT_199344</name>
</gene>